<keyword evidence="1" id="KW-0472">Membrane</keyword>
<dbReference type="EMBL" id="JBHUDY010000001">
    <property type="protein sequence ID" value="MFD1612241.1"/>
    <property type="molecule type" value="Genomic_DNA"/>
</dbReference>
<name>A0ABW4I436_9SPHN</name>
<sequence length="57" mass="6093">MISEFLHRLLRSAAGATAVEYGLIVSLIVIAMLASLSQVANVTIGMWNNIAQNVLAH</sequence>
<keyword evidence="1" id="KW-0812">Transmembrane</keyword>
<evidence type="ECO:0000313" key="3">
    <source>
        <dbReference type="Proteomes" id="UP001597115"/>
    </source>
</evidence>
<evidence type="ECO:0000313" key="2">
    <source>
        <dbReference type="EMBL" id="MFD1612241.1"/>
    </source>
</evidence>
<organism evidence="2 3">
    <name type="scientific">Sphingomonas tabacisoli</name>
    <dbReference type="NCBI Taxonomy" id="2249466"/>
    <lineage>
        <taxon>Bacteria</taxon>
        <taxon>Pseudomonadati</taxon>
        <taxon>Pseudomonadota</taxon>
        <taxon>Alphaproteobacteria</taxon>
        <taxon>Sphingomonadales</taxon>
        <taxon>Sphingomonadaceae</taxon>
        <taxon>Sphingomonas</taxon>
    </lineage>
</organism>
<keyword evidence="1" id="KW-1133">Transmembrane helix</keyword>
<accession>A0ABW4I436</accession>
<reference evidence="3" key="1">
    <citation type="journal article" date="2019" name="Int. J. Syst. Evol. Microbiol.">
        <title>The Global Catalogue of Microorganisms (GCM) 10K type strain sequencing project: providing services to taxonomists for standard genome sequencing and annotation.</title>
        <authorList>
            <consortium name="The Broad Institute Genomics Platform"/>
            <consortium name="The Broad Institute Genome Sequencing Center for Infectious Disease"/>
            <person name="Wu L."/>
            <person name="Ma J."/>
        </authorList>
    </citation>
    <scope>NUCLEOTIDE SEQUENCE [LARGE SCALE GENOMIC DNA]</scope>
    <source>
        <strain evidence="3">CGMCC 1.16275</strain>
    </source>
</reference>
<dbReference type="Proteomes" id="UP001597115">
    <property type="component" value="Unassembled WGS sequence"/>
</dbReference>
<proteinExistence type="predicted"/>
<comment type="caution">
    <text evidence="2">The sequence shown here is derived from an EMBL/GenBank/DDBJ whole genome shotgun (WGS) entry which is preliminary data.</text>
</comment>
<feature type="transmembrane region" description="Helical" evidence="1">
    <location>
        <begin position="21"/>
        <end position="40"/>
    </location>
</feature>
<keyword evidence="3" id="KW-1185">Reference proteome</keyword>
<evidence type="ECO:0000256" key="1">
    <source>
        <dbReference type="SAM" id="Phobius"/>
    </source>
</evidence>
<gene>
    <name evidence="2" type="ORF">ACFSCW_10550</name>
</gene>
<protein>
    <submittedName>
        <fullName evidence="2">Flp family type IVb pilin</fullName>
    </submittedName>
</protein>